<dbReference type="PANTHER" id="PTHR37089">
    <property type="entry name" value="PROTEIN U-RELATED"/>
    <property type="match status" value="1"/>
</dbReference>
<evidence type="ECO:0000256" key="1">
    <source>
        <dbReference type="SAM" id="SignalP"/>
    </source>
</evidence>
<dbReference type="Proteomes" id="UP000197468">
    <property type="component" value="Unassembled WGS sequence"/>
</dbReference>
<dbReference type="InterPro" id="IPR053167">
    <property type="entry name" value="Spore_coat_component"/>
</dbReference>
<comment type="caution">
    <text evidence="3">The sequence shown here is derived from an EMBL/GenBank/DDBJ whole genome shotgun (WGS) entry which is preliminary data.</text>
</comment>
<dbReference type="InterPro" id="IPR007893">
    <property type="entry name" value="Spore_coat_U/FanG"/>
</dbReference>
<dbReference type="GO" id="GO:0007155">
    <property type="term" value="P:cell adhesion"/>
    <property type="evidence" value="ECO:0007669"/>
    <property type="project" value="InterPro"/>
</dbReference>
<sequence length="192" mass="19578">MSPEPAKSCDAECSKFPMSSRFFTAVLKRTLLIAIVLGASAMSAQAANPTSASGTFQVGATILVACNVTGSTLTFGAIDPLQNPGPADASTSLNVTCTKTTPYSVALSAGTNAGNPSAFGSRVMKNGNNSLPYQLYLDAGRTQVWGDGNSSGVYAGTGTGSQQALTVYGRLPSLNGIVPGNYSDTVTVTITY</sequence>
<organism evidence="3 4">
    <name type="scientific">Roseateles aquatilis</name>
    <dbReference type="NCBI Taxonomy" id="431061"/>
    <lineage>
        <taxon>Bacteria</taxon>
        <taxon>Pseudomonadati</taxon>
        <taxon>Pseudomonadota</taxon>
        <taxon>Betaproteobacteria</taxon>
        <taxon>Burkholderiales</taxon>
        <taxon>Sphaerotilaceae</taxon>
        <taxon>Roseateles</taxon>
    </lineage>
</organism>
<dbReference type="EMBL" id="NIOF01000001">
    <property type="protein sequence ID" value="OWQ93535.1"/>
    <property type="molecule type" value="Genomic_DNA"/>
</dbReference>
<keyword evidence="1" id="KW-0732">Signal</keyword>
<name>A0A246JLS2_9BURK</name>
<dbReference type="InterPro" id="IPR036937">
    <property type="entry name" value="Adhesion_dom_fimbrial_sf"/>
</dbReference>
<dbReference type="Pfam" id="PF05229">
    <property type="entry name" value="SCPU"/>
    <property type="match status" value="1"/>
</dbReference>
<gene>
    <name evidence="3" type="ORF">CDN99_03465</name>
</gene>
<protein>
    <recommendedName>
        <fullName evidence="2">Spore coat protein U/FanG domain-containing protein</fullName>
    </recommendedName>
</protein>
<keyword evidence="4" id="KW-1185">Reference proteome</keyword>
<dbReference type="GO" id="GO:0009289">
    <property type="term" value="C:pilus"/>
    <property type="evidence" value="ECO:0007669"/>
    <property type="project" value="InterPro"/>
</dbReference>
<dbReference type="Gene3D" id="2.60.40.1090">
    <property type="entry name" value="Fimbrial-type adhesion domain"/>
    <property type="match status" value="1"/>
</dbReference>
<feature type="signal peptide" evidence="1">
    <location>
        <begin position="1"/>
        <end position="46"/>
    </location>
</feature>
<feature type="chain" id="PRO_5013349347" description="Spore coat protein U/FanG domain-containing protein" evidence="1">
    <location>
        <begin position="47"/>
        <end position="192"/>
    </location>
</feature>
<dbReference type="SMART" id="SM00972">
    <property type="entry name" value="SCPU"/>
    <property type="match status" value="1"/>
</dbReference>
<proteinExistence type="predicted"/>
<reference evidence="3 4" key="1">
    <citation type="journal article" date="2008" name="Int. J. Syst. Evol. Microbiol.">
        <title>Description of Roseateles aquatilis sp. nov. and Roseateles terrae sp. nov., in the class Betaproteobacteria, and emended description of the genus Roseateles.</title>
        <authorList>
            <person name="Gomila M."/>
            <person name="Bowien B."/>
            <person name="Falsen E."/>
            <person name="Moore E.R."/>
            <person name="Lalucat J."/>
        </authorList>
    </citation>
    <scope>NUCLEOTIDE SEQUENCE [LARGE SCALE GENOMIC DNA]</scope>
    <source>
        <strain evidence="3 4">CCUG 48205</strain>
    </source>
</reference>
<feature type="domain" description="Spore coat protein U/FanG" evidence="2">
    <location>
        <begin position="53"/>
        <end position="189"/>
    </location>
</feature>
<evidence type="ECO:0000313" key="4">
    <source>
        <dbReference type="Proteomes" id="UP000197468"/>
    </source>
</evidence>
<dbReference type="AlphaFoldDB" id="A0A246JLS2"/>
<dbReference type="PANTHER" id="PTHR37089:SF3">
    <property type="entry name" value="EXPORTED PROTEIN"/>
    <property type="match status" value="1"/>
</dbReference>
<evidence type="ECO:0000313" key="3">
    <source>
        <dbReference type="EMBL" id="OWQ93535.1"/>
    </source>
</evidence>
<evidence type="ECO:0000259" key="2">
    <source>
        <dbReference type="Pfam" id="PF05229"/>
    </source>
</evidence>
<accession>A0A246JLS2</accession>